<reference evidence="8" key="2">
    <citation type="submission" date="2024-03" db="EMBL/GenBank/DDBJ databases">
        <authorList>
            <person name="Bromfield E.S.P."/>
            <person name="Cloutier S."/>
        </authorList>
    </citation>
    <scope>NUCLEOTIDE SEQUENCE</scope>
    <source>
        <strain evidence="8">5S5</strain>
    </source>
</reference>
<protein>
    <recommendedName>
        <fullName evidence="1">acyl-homoserine-lactone synthase</fullName>
        <ecNumber evidence="1">2.3.1.184</ecNumber>
    </recommendedName>
</protein>
<evidence type="ECO:0000313" key="8">
    <source>
        <dbReference type="EMBL" id="WXC82164.1"/>
    </source>
</evidence>
<evidence type="ECO:0000256" key="4">
    <source>
        <dbReference type="ARBA" id="ARBA00022691"/>
    </source>
</evidence>
<dbReference type="InterPro" id="IPR018311">
    <property type="entry name" value="Autoind_synth_CS"/>
</dbReference>
<proteinExistence type="inferred from homology"/>
<keyword evidence="9" id="KW-1185">Reference proteome</keyword>
<dbReference type="Gene3D" id="3.40.630.30">
    <property type="match status" value="1"/>
</dbReference>
<comment type="similarity">
    <text evidence="7">Belongs to the autoinducer synthase family.</text>
</comment>
<dbReference type="Proteomes" id="UP001432046">
    <property type="component" value="Chromosome"/>
</dbReference>
<dbReference type="PROSITE" id="PS51187">
    <property type="entry name" value="AUTOINDUCER_SYNTH_2"/>
    <property type="match status" value="1"/>
</dbReference>
<dbReference type="RefSeq" id="WP_338834495.1">
    <property type="nucleotide sequence ID" value="NZ_CP147711.1"/>
</dbReference>
<name>A0ABZ2P690_9BRAD</name>
<reference evidence="8" key="1">
    <citation type="journal article" date="2021" name="Int. J. Syst. Evol. Microbiol.">
        <title>Bradyrhizobium septentrionale sp. nov. (sv. septentrionale) and Bradyrhizobium quebecense sp. nov. (sv. septentrionale) associated with legumes native to Canada possess rearranged symbiosis genes and numerous insertion sequences.</title>
        <authorList>
            <person name="Bromfield E.S.P."/>
            <person name="Cloutier S."/>
        </authorList>
    </citation>
    <scope>NUCLEOTIDE SEQUENCE</scope>
    <source>
        <strain evidence="8">5S5</strain>
    </source>
</reference>
<dbReference type="Pfam" id="PF00765">
    <property type="entry name" value="Autoind_synth"/>
    <property type="match status" value="1"/>
</dbReference>
<keyword evidence="3" id="KW-0808">Transferase</keyword>
<keyword evidence="2 7" id="KW-0673">Quorum sensing</keyword>
<dbReference type="PANTHER" id="PTHR39322">
    <property type="entry name" value="ACYL-HOMOSERINE-LACTONE SYNTHASE"/>
    <property type="match status" value="1"/>
</dbReference>
<dbReference type="SUPFAM" id="SSF55729">
    <property type="entry name" value="Acyl-CoA N-acyltransferases (Nat)"/>
    <property type="match status" value="1"/>
</dbReference>
<dbReference type="PRINTS" id="PR01549">
    <property type="entry name" value="AUTOINDCRSYN"/>
</dbReference>
<dbReference type="EC" id="2.3.1.184" evidence="1"/>
<evidence type="ECO:0000256" key="3">
    <source>
        <dbReference type="ARBA" id="ARBA00022679"/>
    </source>
</evidence>
<sequence length="212" mass="23309">MHAVALDNRQFGQHLSLLTEMYRLRRRVFKDRLDWAVSVSGDMELDVYDALNPTYLLVISDEGSLVGGVRLLPTMGPTMLADTFPTLLGEQAAPHSEKILESSRFCVDTKLASELAENGLNRATFILFAAMIEGVRAVNAESIVTVTDTRMERILRRAGWPLERIAPPQRLGQTMALAGYLHASDQALAAMYRNADIEGPVLLAPKSIQAAA</sequence>
<accession>A0ABZ2P690</accession>
<dbReference type="InterPro" id="IPR016181">
    <property type="entry name" value="Acyl_CoA_acyltransferase"/>
</dbReference>
<evidence type="ECO:0000256" key="2">
    <source>
        <dbReference type="ARBA" id="ARBA00022654"/>
    </source>
</evidence>
<dbReference type="PANTHER" id="PTHR39322:SF1">
    <property type="entry name" value="ISOVALERYL-HOMOSERINE LACTONE SYNTHASE"/>
    <property type="match status" value="1"/>
</dbReference>
<dbReference type="EMBL" id="CP147711">
    <property type="protein sequence ID" value="WXC82164.1"/>
    <property type="molecule type" value="Genomic_DNA"/>
</dbReference>
<dbReference type="InterPro" id="IPR001690">
    <property type="entry name" value="Autoind_synthase"/>
</dbReference>
<evidence type="ECO:0000313" key="9">
    <source>
        <dbReference type="Proteomes" id="UP001432046"/>
    </source>
</evidence>
<evidence type="ECO:0000256" key="5">
    <source>
        <dbReference type="ARBA" id="ARBA00022929"/>
    </source>
</evidence>
<keyword evidence="5 7" id="KW-0071">Autoinducer synthesis</keyword>
<keyword evidence="4" id="KW-0949">S-adenosyl-L-methionine</keyword>
<dbReference type="PROSITE" id="PS00949">
    <property type="entry name" value="AUTOINDUCER_SYNTH_1"/>
    <property type="match status" value="1"/>
</dbReference>
<evidence type="ECO:0000256" key="6">
    <source>
        <dbReference type="ARBA" id="ARBA00048576"/>
    </source>
</evidence>
<gene>
    <name evidence="8" type="ORF">WDK88_11535</name>
</gene>
<organism evidence="8 9">
    <name type="scientific">Bradyrhizobium septentrionale</name>
    <dbReference type="NCBI Taxonomy" id="1404411"/>
    <lineage>
        <taxon>Bacteria</taxon>
        <taxon>Pseudomonadati</taxon>
        <taxon>Pseudomonadota</taxon>
        <taxon>Alphaproteobacteria</taxon>
        <taxon>Hyphomicrobiales</taxon>
        <taxon>Nitrobacteraceae</taxon>
        <taxon>Bradyrhizobium</taxon>
    </lineage>
</organism>
<comment type="catalytic activity">
    <reaction evidence="6">
        <text>a fatty acyl-[ACP] + S-adenosyl-L-methionine = an N-acyl-L-homoserine lactone + S-methyl-5'-thioadenosine + holo-[ACP] + H(+)</text>
        <dbReference type="Rhea" id="RHEA:10096"/>
        <dbReference type="Rhea" id="RHEA-COMP:9685"/>
        <dbReference type="Rhea" id="RHEA-COMP:14125"/>
        <dbReference type="ChEBI" id="CHEBI:15378"/>
        <dbReference type="ChEBI" id="CHEBI:17509"/>
        <dbReference type="ChEBI" id="CHEBI:55474"/>
        <dbReference type="ChEBI" id="CHEBI:59789"/>
        <dbReference type="ChEBI" id="CHEBI:64479"/>
        <dbReference type="ChEBI" id="CHEBI:138651"/>
        <dbReference type="EC" id="2.3.1.184"/>
    </reaction>
</comment>
<evidence type="ECO:0000256" key="7">
    <source>
        <dbReference type="PROSITE-ProRule" id="PRU00533"/>
    </source>
</evidence>
<evidence type="ECO:0000256" key="1">
    <source>
        <dbReference type="ARBA" id="ARBA00012340"/>
    </source>
</evidence>